<proteinExistence type="predicted"/>
<protein>
    <submittedName>
        <fullName evidence="2">Uncharacterized protein</fullName>
    </submittedName>
</protein>
<gene>
    <name evidence="2" type="ORF">PUN28_010238</name>
</gene>
<evidence type="ECO:0000313" key="3">
    <source>
        <dbReference type="Proteomes" id="UP001430953"/>
    </source>
</evidence>
<organism evidence="2 3">
    <name type="scientific">Cardiocondyla obscurior</name>
    <dbReference type="NCBI Taxonomy" id="286306"/>
    <lineage>
        <taxon>Eukaryota</taxon>
        <taxon>Metazoa</taxon>
        <taxon>Ecdysozoa</taxon>
        <taxon>Arthropoda</taxon>
        <taxon>Hexapoda</taxon>
        <taxon>Insecta</taxon>
        <taxon>Pterygota</taxon>
        <taxon>Neoptera</taxon>
        <taxon>Endopterygota</taxon>
        <taxon>Hymenoptera</taxon>
        <taxon>Apocrita</taxon>
        <taxon>Aculeata</taxon>
        <taxon>Formicoidea</taxon>
        <taxon>Formicidae</taxon>
        <taxon>Myrmicinae</taxon>
        <taxon>Cardiocondyla</taxon>
    </lineage>
</organism>
<evidence type="ECO:0000256" key="1">
    <source>
        <dbReference type="SAM" id="MobiDB-lite"/>
    </source>
</evidence>
<dbReference type="EMBL" id="JADYXP020000009">
    <property type="protein sequence ID" value="KAL0117256.1"/>
    <property type="molecule type" value="Genomic_DNA"/>
</dbReference>
<sequence length="137" mass="15712">MHTSRLFLSLPKFKNSPRIISRKISCRCSTNFMAVTKFQRFIKLDKSKGRMTFLLSRTTCGTKAKFPSCINGTYTERIGVAPCVGCSRVYRTRRDEQKGRYVRAGCRVSEGNEDESGVISRDETERTVRARETRTIK</sequence>
<comment type="caution">
    <text evidence="2">The sequence shown here is derived from an EMBL/GenBank/DDBJ whole genome shotgun (WGS) entry which is preliminary data.</text>
</comment>
<feature type="region of interest" description="Disordered" evidence="1">
    <location>
        <begin position="112"/>
        <end position="137"/>
    </location>
</feature>
<feature type="compositionally biased region" description="Basic and acidic residues" evidence="1">
    <location>
        <begin position="120"/>
        <end position="137"/>
    </location>
</feature>
<keyword evidence="3" id="KW-1185">Reference proteome</keyword>
<accession>A0AAW2FSV9</accession>
<name>A0AAW2FSV9_9HYME</name>
<dbReference type="AlphaFoldDB" id="A0AAW2FSV9"/>
<dbReference type="Proteomes" id="UP001430953">
    <property type="component" value="Unassembled WGS sequence"/>
</dbReference>
<reference evidence="2 3" key="1">
    <citation type="submission" date="2023-03" db="EMBL/GenBank/DDBJ databases">
        <title>High recombination rates correlate with genetic variation in Cardiocondyla obscurior ants.</title>
        <authorList>
            <person name="Errbii M."/>
        </authorList>
    </citation>
    <scope>NUCLEOTIDE SEQUENCE [LARGE SCALE GENOMIC DNA]</scope>
    <source>
        <strain evidence="2">Alpha-2009</strain>
        <tissue evidence="2">Whole body</tissue>
    </source>
</reference>
<evidence type="ECO:0000313" key="2">
    <source>
        <dbReference type="EMBL" id="KAL0117256.1"/>
    </source>
</evidence>